<evidence type="ECO:0000313" key="4">
    <source>
        <dbReference type="EMBL" id="SEO56188.1"/>
    </source>
</evidence>
<protein>
    <recommendedName>
        <fullName evidence="3">Zinc-ribbon domain-containing protein</fullName>
    </recommendedName>
</protein>
<organism evidence="4 5">
    <name type="scientific">Denitrobacterium detoxificans</name>
    <dbReference type="NCBI Taxonomy" id="79604"/>
    <lineage>
        <taxon>Bacteria</taxon>
        <taxon>Bacillati</taxon>
        <taxon>Actinomycetota</taxon>
        <taxon>Coriobacteriia</taxon>
        <taxon>Eggerthellales</taxon>
        <taxon>Eggerthellaceae</taxon>
        <taxon>Denitrobacterium</taxon>
    </lineage>
</organism>
<sequence>MPSLERGMNMICPKCGASQLEGTKFCTSCGSELSGADAAQPTVAQPAAPAQPAVAPTQPVAAPTQPVTGTVPPAGYTQPGTAPASQPSNGKVTGAFVRGILSIIFALFMPIVGLILGIVAIAIGSSAYRETQESRAKTGKTCGIVGLVISVLWIVIAIIFSATIFSATILAMVSSADPSLLNSNGGSSINTPATPSTPSSDDEAAAMASVQSYLDTNLTFSDSEISTLASEIDSSFSSSTGFGLSQIGVDPNQFAKWLVGDLSGTATSATVEDGEGTVTCSITTRDFDYFMTDFQTSVNNLDYSSFSDMDSAYQAIGALMLQSMDSTPVVTRTLDIDVENNLGDWDIEYPALTASDLSDLIYGGMNL</sequence>
<dbReference type="InterPro" id="IPR026870">
    <property type="entry name" value="Zinc_ribbon_dom"/>
</dbReference>
<keyword evidence="2" id="KW-0472">Membrane</keyword>
<accession>A0A1H8QQB1</accession>
<feature type="domain" description="Zinc-ribbon" evidence="3">
    <location>
        <begin position="12"/>
        <end position="33"/>
    </location>
</feature>
<feature type="region of interest" description="Disordered" evidence="1">
    <location>
        <begin position="40"/>
        <end position="88"/>
    </location>
</feature>
<evidence type="ECO:0000259" key="3">
    <source>
        <dbReference type="Pfam" id="PF13240"/>
    </source>
</evidence>
<keyword evidence="5" id="KW-1185">Reference proteome</keyword>
<dbReference type="Proteomes" id="UP000182975">
    <property type="component" value="Unassembled WGS sequence"/>
</dbReference>
<feature type="compositionally biased region" description="Polar residues" evidence="1">
    <location>
        <begin position="78"/>
        <end position="88"/>
    </location>
</feature>
<reference evidence="5" key="1">
    <citation type="submission" date="2016-10" db="EMBL/GenBank/DDBJ databases">
        <authorList>
            <person name="Varghese N."/>
        </authorList>
    </citation>
    <scope>NUCLEOTIDE SEQUENCE [LARGE SCALE GENOMIC DNA]</scope>
    <source>
        <strain evidence="5">DSM 21843</strain>
    </source>
</reference>
<proteinExistence type="predicted"/>
<keyword evidence="2" id="KW-1133">Transmembrane helix</keyword>
<dbReference type="EMBL" id="FOEC01000002">
    <property type="protein sequence ID" value="SEO56188.1"/>
    <property type="molecule type" value="Genomic_DNA"/>
</dbReference>
<name>A0A1H8QQB1_9ACTN</name>
<evidence type="ECO:0000313" key="5">
    <source>
        <dbReference type="Proteomes" id="UP000182975"/>
    </source>
</evidence>
<dbReference type="Pfam" id="PF13240">
    <property type="entry name" value="Zn_Ribbon_1"/>
    <property type="match status" value="1"/>
</dbReference>
<evidence type="ECO:0000256" key="1">
    <source>
        <dbReference type="SAM" id="MobiDB-lite"/>
    </source>
</evidence>
<keyword evidence="2" id="KW-0812">Transmembrane</keyword>
<gene>
    <name evidence="4" type="ORF">SAMN02910314_00569</name>
</gene>
<feature type="transmembrane region" description="Helical" evidence="2">
    <location>
        <begin position="100"/>
        <end position="123"/>
    </location>
</feature>
<evidence type="ECO:0000256" key="2">
    <source>
        <dbReference type="SAM" id="Phobius"/>
    </source>
</evidence>
<feature type="compositionally biased region" description="Low complexity" evidence="1">
    <location>
        <begin position="40"/>
        <end position="68"/>
    </location>
</feature>
<dbReference type="AlphaFoldDB" id="A0A1H8QQB1"/>
<feature type="transmembrane region" description="Helical" evidence="2">
    <location>
        <begin position="144"/>
        <end position="173"/>
    </location>
</feature>